<dbReference type="AlphaFoldDB" id="A0A4Q7PJS7"/>
<comment type="caution">
    <text evidence="2">The sequence shown here is derived from an EMBL/GenBank/DDBJ whole genome shotgun (WGS) entry which is preliminary data.</text>
</comment>
<organism evidence="2 3">
    <name type="scientific">Aquimarina brevivitae</name>
    <dbReference type="NCBI Taxonomy" id="323412"/>
    <lineage>
        <taxon>Bacteria</taxon>
        <taxon>Pseudomonadati</taxon>
        <taxon>Bacteroidota</taxon>
        <taxon>Flavobacteriia</taxon>
        <taxon>Flavobacteriales</taxon>
        <taxon>Flavobacteriaceae</taxon>
        <taxon>Aquimarina</taxon>
    </lineage>
</organism>
<dbReference type="RefSeq" id="WP_130286090.1">
    <property type="nucleotide sequence ID" value="NZ_SGXE01000001.1"/>
</dbReference>
<keyword evidence="1" id="KW-0732">Signal</keyword>
<evidence type="ECO:0000313" key="3">
    <source>
        <dbReference type="Proteomes" id="UP000292262"/>
    </source>
</evidence>
<gene>
    <name evidence="2" type="ORF">EV197_1545</name>
</gene>
<feature type="chain" id="PRO_5020702808" evidence="1">
    <location>
        <begin position="22"/>
        <end position="208"/>
    </location>
</feature>
<proteinExistence type="predicted"/>
<dbReference type="EMBL" id="SGXE01000001">
    <property type="protein sequence ID" value="RZT00309.1"/>
    <property type="molecule type" value="Genomic_DNA"/>
</dbReference>
<dbReference type="OrthoDB" id="883791at2"/>
<reference evidence="2 3" key="1">
    <citation type="submission" date="2019-02" db="EMBL/GenBank/DDBJ databases">
        <title>Genomic Encyclopedia of Type Strains, Phase IV (KMG-IV): sequencing the most valuable type-strain genomes for metagenomic binning, comparative biology and taxonomic classification.</title>
        <authorList>
            <person name="Goeker M."/>
        </authorList>
    </citation>
    <scope>NUCLEOTIDE SEQUENCE [LARGE SCALE GENOMIC DNA]</scope>
    <source>
        <strain evidence="2 3">DSM 17196</strain>
    </source>
</reference>
<protein>
    <submittedName>
        <fullName evidence="2">Uncharacterized protein</fullName>
    </submittedName>
</protein>
<accession>A0A4Q7PJS7</accession>
<evidence type="ECO:0000256" key="1">
    <source>
        <dbReference type="SAM" id="SignalP"/>
    </source>
</evidence>
<name>A0A4Q7PJS7_9FLAO</name>
<evidence type="ECO:0000313" key="2">
    <source>
        <dbReference type="EMBL" id="RZT00309.1"/>
    </source>
</evidence>
<sequence>MNFIKTLLVCFIVCFSDAALKAQEAITIEFLPIASTKEVQQLYDFEGVERLDLKVNGIKDQGTKILIITKTFWNEKLTKTDTISRLDINRILEKDGSILLTFLSKQTKDVLKSKWYIKRSWTDYHHFELSQKTYIKELTKQYFIINPYGERKEDRSTNRVTLFIYSSPYFFNEDPSVMIDGNHPYTINKWMKLAEIEHFIEFELHILP</sequence>
<feature type="signal peptide" evidence="1">
    <location>
        <begin position="1"/>
        <end position="21"/>
    </location>
</feature>
<dbReference type="Proteomes" id="UP000292262">
    <property type="component" value="Unassembled WGS sequence"/>
</dbReference>
<keyword evidence="3" id="KW-1185">Reference proteome</keyword>